<dbReference type="InterPro" id="IPR016606">
    <property type="entry name" value="UCP012943"/>
</dbReference>
<organism evidence="2">
    <name type="scientific">Brassica oleracea</name>
    <name type="common">Wild cabbage</name>
    <dbReference type="NCBI Taxonomy" id="3712"/>
    <lineage>
        <taxon>Eukaryota</taxon>
        <taxon>Viridiplantae</taxon>
        <taxon>Streptophyta</taxon>
        <taxon>Embryophyta</taxon>
        <taxon>Tracheophyta</taxon>
        <taxon>Spermatophyta</taxon>
        <taxon>Magnoliopsida</taxon>
        <taxon>eudicotyledons</taxon>
        <taxon>Gunneridae</taxon>
        <taxon>Pentapetalae</taxon>
        <taxon>rosids</taxon>
        <taxon>malvids</taxon>
        <taxon>Brassicales</taxon>
        <taxon>Brassicaceae</taxon>
        <taxon>Brassiceae</taxon>
        <taxon>Brassica</taxon>
    </lineage>
</organism>
<evidence type="ECO:0000256" key="1">
    <source>
        <dbReference type="SAM" id="MobiDB-lite"/>
    </source>
</evidence>
<feature type="region of interest" description="Disordered" evidence="1">
    <location>
        <begin position="27"/>
        <end position="61"/>
    </location>
</feature>
<dbReference type="PANTHER" id="PTHR33625:SF3">
    <property type="entry name" value="OS04G0550700 PROTEIN"/>
    <property type="match status" value="1"/>
</dbReference>
<evidence type="ECO:0000313" key="2">
    <source>
        <dbReference type="EMBL" id="VDD49599.1"/>
    </source>
</evidence>
<gene>
    <name evidence="2" type="ORF">BOLC1T01988H</name>
</gene>
<reference evidence="2" key="1">
    <citation type="submission" date="2018-11" db="EMBL/GenBank/DDBJ databases">
        <authorList>
            <consortium name="Genoscope - CEA"/>
            <person name="William W."/>
        </authorList>
    </citation>
    <scope>NUCLEOTIDE SEQUENCE</scope>
</reference>
<dbReference type="EMBL" id="LR031878">
    <property type="protein sequence ID" value="VDD49599.1"/>
    <property type="molecule type" value="Genomic_DNA"/>
</dbReference>
<proteinExistence type="predicted"/>
<sequence>MFGGGRGPMGGGGGMLRAAGRAMTRTGVANGGIQDPFASSPASSSTTPAGNASVAHGDHKLGSSSGSNNLTLSAASGSLLNFPVAATTGWSGGAFSFINSGAYEDFEWVSEEGTEEDDSVFGSVPSVDEVHDAVSALQHNRERHEKGLGFDRFPKVNSPFSEVFDGSSFSQLVRDKYESYPENGGGNQSPVATGMVHQAPSFGSDSDWMEPSVQLCHSRVLQPHAYDQVYNAFDLLRTEPSVQRMVISLSSDKAVWDAVMNNEVVREIKDLYNNGISQDEEISDETPGENNAAVDFIKWVFDNTMVKANEVFKKITRLVIELLNSHNDDGVNKKGKDAKFNNWLEEKLKTSVLLSIVVMLVVMVSRACNKS</sequence>
<dbReference type="AlphaFoldDB" id="A0A3P6G5L6"/>
<dbReference type="PANTHER" id="PTHR33625">
    <property type="entry name" value="OS08G0179900 PROTEIN"/>
    <property type="match status" value="1"/>
</dbReference>
<name>A0A3P6G5L6_BRAOL</name>
<protein>
    <submittedName>
        <fullName evidence="2">Uncharacterized protein</fullName>
    </submittedName>
</protein>
<dbReference type="PIRSF" id="PIRSF012943">
    <property type="entry name" value="UCP012943"/>
    <property type="match status" value="1"/>
</dbReference>
<accession>A0A3P6G5L6</accession>
<feature type="compositionally biased region" description="Low complexity" evidence="1">
    <location>
        <begin position="38"/>
        <end position="49"/>
    </location>
</feature>